<comment type="caution">
    <text evidence="9">The sequence shown here is derived from an EMBL/GenBank/DDBJ whole genome shotgun (WGS) entry which is preliminary data.</text>
</comment>
<dbReference type="EMBL" id="CAJJDN010000122">
    <property type="protein sequence ID" value="CAD8119755.1"/>
    <property type="molecule type" value="Genomic_DNA"/>
</dbReference>
<dbReference type="GO" id="GO:0005829">
    <property type="term" value="C:cytosol"/>
    <property type="evidence" value="ECO:0007669"/>
    <property type="project" value="TreeGrafter"/>
</dbReference>
<dbReference type="OrthoDB" id="1668230at2759"/>
<sequence length="584" mass="68667">MNQGENVNKQEDDHRLTDEDQTFINEQTDDDKRFSNTVVDRWEQGGLEALLELENRNKQEFLSSEEKSMFSEFIVICQIRKDKYINEQDPHLQFLMEKAVYKGVQKILIKAQKIQDKEQWQREQQRLMRLFYSDMNIGFITSTGQLKSTVFIYVHISIASNLDNRQINMNFNKEDLKIIANYFSIDERNKSSKSSPEFTSPILTKQKSEKEQFIQSSAGSKTLSQNEGEVENQLKKSLPLCHQSNWLKQEFIKKDYFKKQFLILQKTNENDLKSGVQIFFVYRIKDDQIYAVKKSKLASDVISFFDVFSTVNLSEITNDQRKIREAKILSKLNHPNVLTLYDWWIEEEECGYSLYLMSEFCSYPGLKHQTNDLLNYAYYYLNPMNCKEKIEQIKTIMLQIMDGLEYIHKRGIVHRDLKPENIFVTYGIDCQLQVMLADFDQGKDVRESKLSIITDEKLNDKDLNSIKSRNTINSGTSGYATANSQINKEYDKMDEFYALGVTLLHLILAFPGEPKNRNLYTNTFAISDISDVLLLFDSWAVKLVKNKHPEFNFQQYFHLMELAKALLEKKVKEHDHIRKIIQKW</sequence>
<evidence type="ECO:0000256" key="4">
    <source>
        <dbReference type="ARBA" id="ARBA00022840"/>
    </source>
</evidence>
<feature type="compositionally biased region" description="Basic and acidic residues" evidence="7">
    <location>
        <begin position="8"/>
        <end position="18"/>
    </location>
</feature>
<dbReference type="InterPro" id="IPR000719">
    <property type="entry name" value="Prot_kinase_dom"/>
</dbReference>
<evidence type="ECO:0000259" key="8">
    <source>
        <dbReference type="PROSITE" id="PS50011"/>
    </source>
</evidence>
<dbReference type="PANTHER" id="PTHR11042">
    <property type="entry name" value="EUKARYOTIC TRANSLATION INITIATION FACTOR 2-ALPHA KINASE EIF2-ALPHA KINASE -RELATED"/>
    <property type="match status" value="1"/>
</dbReference>
<dbReference type="GO" id="GO:0004694">
    <property type="term" value="F:eukaryotic translation initiation factor 2alpha kinase activity"/>
    <property type="evidence" value="ECO:0007669"/>
    <property type="project" value="TreeGrafter"/>
</dbReference>
<dbReference type="GO" id="GO:0017148">
    <property type="term" value="P:negative regulation of translation"/>
    <property type="evidence" value="ECO:0007669"/>
    <property type="project" value="UniProtKB-KW"/>
</dbReference>
<dbReference type="FunFam" id="3.30.200.20:FF:000818">
    <property type="entry name" value="Uncharacterized protein"/>
    <property type="match status" value="1"/>
</dbReference>
<evidence type="ECO:0000256" key="3">
    <source>
        <dbReference type="ARBA" id="ARBA00022777"/>
    </source>
</evidence>
<dbReference type="GO" id="GO:0005524">
    <property type="term" value="F:ATP binding"/>
    <property type="evidence" value="ECO:0007669"/>
    <property type="project" value="UniProtKB-KW"/>
</dbReference>
<dbReference type="GO" id="GO:0005634">
    <property type="term" value="C:nucleus"/>
    <property type="evidence" value="ECO:0007669"/>
    <property type="project" value="TreeGrafter"/>
</dbReference>
<organism evidence="9 10">
    <name type="scientific">Paramecium sonneborni</name>
    <dbReference type="NCBI Taxonomy" id="65129"/>
    <lineage>
        <taxon>Eukaryota</taxon>
        <taxon>Sar</taxon>
        <taxon>Alveolata</taxon>
        <taxon>Ciliophora</taxon>
        <taxon>Intramacronucleata</taxon>
        <taxon>Oligohymenophorea</taxon>
        <taxon>Peniculida</taxon>
        <taxon>Parameciidae</taxon>
        <taxon>Paramecium</taxon>
    </lineage>
</organism>
<reference evidence="9" key="1">
    <citation type="submission" date="2021-01" db="EMBL/GenBank/DDBJ databases">
        <authorList>
            <consortium name="Genoscope - CEA"/>
            <person name="William W."/>
        </authorList>
    </citation>
    <scope>NUCLEOTIDE SEQUENCE</scope>
</reference>
<dbReference type="InterPro" id="IPR050339">
    <property type="entry name" value="CC_SR_Kinase"/>
</dbReference>
<dbReference type="InterPro" id="IPR008271">
    <property type="entry name" value="Ser/Thr_kinase_AS"/>
</dbReference>
<comment type="similarity">
    <text evidence="6">Belongs to the protein kinase superfamily. Ser/Thr protein kinase family. GCN2 subfamily.</text>
</comment>
<dbReference type="PROSITE" id="PS00108">
    <property type="entry name" value="PROTEIN_KINASE_ST"/>
    <property type="match status" value="1"/>
</dbReference>
<evidence type="ECO:0000256" key="2">
    <source>
        <dbReference type="ARBA" id="ARBA00022741"/>
    </source>
</evidence>
<keyword evidence="4" id="KW-0067">ATP-binding</keyword>
<evidence type="ECO:0000256" key="6">
    <source>
        <dbReference type="ARBA" id="ARBA00037982"/>
    </source>
</evidence>
<keyword evidence="5" id="KW-0652">Protein synthesis inhibitor</keyword>
<protein>
    <recommendedName>
        <fullName evidence="8">Protein kinase domain-containing protein</fullName>
    </recommendedName>
</protein>
<evidence type="ECO:0000313" key="9">
    <source>
        <dbReference type="EMBL" id="CAD8119755.1"/>
    </source>
</evidence>
<feature type="region of interest" description="Disordered" evidence="7">
    <location>
        <begin position="1"/>
        <end position="30"/>
    </location>
</feature>
<accession>A0A8S1QXH9</accession>
<feature type="domain" description="Protein kinase" evidence="8">
    <location>
        <begin position="246"/>
        <end position="584"/>
    </location>
</feature>
<keyword evidence="2" id="KW-0547">Nucleotide-binding</keyword>
<evidence type="ECO:0000256" key="5">
    <source>
        <dbReference type="ARBA" id="ARBA00023193"/>
    </source>
</evidence>
<keyword evidence="3" id="KW-0418">Kinase</keyword>
<proteinExistence type="inferred from homology"/>
<evidence type="ECO:0000256" key="7">
    <source>
        <dbReference type="SAM" id="MobiDB-lite"/>
    </source>
</evidence>
<dbReference type="PROSITE" id="PS50011">
    <property type="entry name" value="PROTEIN_KINASE_DOM"/>
    <property type="match status" value="1"/>
</dbReference>
<dbReference type="AlphaFoldDB" id="A0A8S1QXH9"/>
<evidence type="ECO:0000256" key="1">
    <source>
        <dbReference type="ARBA" id="ARBA00022679"/>
    </source>
</evidence>
<gene>
    <name evidence="9" type="ORF">PSON_ATCC_30995.1.T1220164</name>
</gene>
<dbReference type="Proteomes" id="UP000692954">
    <property type="component" value="Unassembled WGS sequence"/>
</dbReference>
<dbReference type="Pfam" id="PF00069">
    <property type="entry name" value="Pkinase"/>
    <property type="match status" value="1"/>
</dbReference>
<evidence type="ECO:0000313" key="10">
    <source>
        <dbReference type="Proteomes" id="UP000692954"/>
    </source>
</evidence>
<dbReference type="PANTHER" id="PTHR11042:SF136">
    <property type="entry name" value="EIF-2-ALPHA KINASE GCN2"/>
    <property type="match status" value="1"/>
</dbReference>
<keyword evidence="1" id="KW-0808">Transferase</keyword>
<keyword evidence="10" id="KW-1185">Reference proteome</keyword>
<name>A0A8S1QXH9_9CILI</name>
<dbReference type="CDD" id="cd00180">
    <property type="entry name" value="PKc"/>
    <property type="match status" value="1"/>
</dbReference>
<dbReference type="SMART" id="SM00220">
    <property type="entry name" value="S_TKc"/>
    <property type="match status" value="1"/>
</dbReference>
<dbReference type="FunFam" id="1.10.510.10:FF:001126">
    <property type="entry name" value="Uncharacterized protein"/>
    <property type="match status" value="1"/>
</dbReference>